<dbReference type="STRING" id="745531.A0A0C3S835"/>
<sequence length="1048" mass="111392">MAKKLVHWALETLGSPSLPSLKLPGHPEDESMTDSSEESDTATLQYVNSQLLAHGFTHNSGISLEGTSKEDSEKVLKCLVSMLGQRMEDMSRTEELATKIRTLSYDHERLQSLYRTATETAANAEREMNVHKARLASSTRTLATTSSSLKASQAELQRTRTALQSVRAAHQAELKKVEKDKDKLLEKVAKLSEHQYVTRVAGIRYANENAVSQYGASSLGPTPAGASSSTSGGGQVLGGTGDFLEVTLEESMRHRQELADENRALKGLLLRVANDIQHVDFQARSAAADLLIVKKDTGRQDGVEEPDLLASVALFPLSPPGPMTASTTVTSLLTSLQDSLRILADPEGRITKEDGLTATSLRTARKSTTEIKDGADFNGFAMLTKQMGSKDKEREQERAQYQADARKLNSEIERLRSELEQAQTQASTLAAQIQLKDISKQVEAMQRPWSIYGSQPSVAVPSIPASTDDVQMDVDSAPPIPRPPLPKPSSNTTTSSKRAISKIFQTEPHTEPVAGPSLSSIKPTDDDVFAHLPPPSPALSYLDEPPARSPAKPVAAPVRRSPRKPKPTSPLRVAAKAGAKRKASETASPEGVKTKKAKTELSKKGVVSESVRGFNAGVAAISSPKVRPQRKAAEKVARPTAPLPRAKGKERAATKSSTATQKPKPAAKPSKVTPAVQTEVHQSQKPSTLPPLSKGSMAPSLPTFVLPPPSPASRLPSMQIPSEGGPSNQKNDSNPFLDSAQPQSSAAAPAAAAPSNPAPQQASKPPSSSGPPAPSVPQTPSRRIFPSGRPMVPHMVHAYSPVKPSPLSRVLMLADSPDSPEAPPIPRLGALVEVEELEDEDGDEEMDAPLSPTPARRTRRLSLAEELGVSDDDAMDEDDEMSDEDEVESLVRGKGKGRAAAAKPSTRTHAVPGSRARRGRVSEPKGKGRAKAQAASPAKPAAGKAKEKENRRRSTRTKTSPTAKTRSSASGPASAKGAAGDVKKTRAAAKASTSRAKTATVDAVPPLELEDLEPAGTAPLKLKGKSRGGPRRVPIESVDAAPVPVWRG</sequence>
<feature type="compositionally biased region" description="Low complexity" evidence="4">
    <location>
        <begin position="739"/>
        <end position="767"/>
    </location>
</feature>
<feature type="compositionally biased region" description="Polar residues" evidence="4">
    <location>
        <begin position="675"/>
        <end position="687"/>
    </location>
</feature>
<dbReference type="Pfam" id="PF11559">
    <property type="entry name" value="ADIP"/>
    <property type="match status" value="1"/>
</dbReference>
<reference evidence="5 6" key="1">
    <citation type="journal article" date="2014" name="PLoS Genet.">
        <title>Analysis of the Phlebiopsis gigantea genome, transcriptome and secretome provides insight into its pioneer colonization strategies of wood.</title>
        <authorList>
            <person name="Hori C."/>
            <person name="Ishida T."/>
            <person name="Igarashi K."/>
            <person name="Samejima M."/>
            <person name="Suzuki H."/>
            <person name="Master E."/>
            <person name="Ferreira P."/>
            <person name="Ruiz-Duenas F.J."/>
            <person name="Held B."/>
            <person name="Canessa P."/>
            <person name="Larrondo L.F."/>
            <person name="Schmoll M."/>
            <person name="Druzhinina I.S."/>
            <person name="Kubicek C.P."/>
            <person name="Gaskell J.A."/>
            <person name="Kersten P."/>
            <person name="St John F."/>
            <person name="Glasner J."/>
            <person name="Sabat G."/>
            <person name="Splinter BonDurant S."/>
            <person name="Syed K."/>
            <person name="Yadav J."/>
            <person name="Mgbeahuruike A.C."/>
            <person name="Kovalchuk A."/>
            <person name="Asiegbu F.O."/>
            <person name="Lackner G."/>
            <person name="Hoffmeister D."/>
            <person name="Rencoret J."/>
            <person name="Gutierrez A."/>
            <person name="Sun H."/>
            <person name="Lindquist E."/>
            <person name="Barry K."/>
            <person name="Riley R."/>
            <person name="Grigoriev I.V."/>
            <person name="Henrissat B."/>
            <person name="Kues U."/>
            <person name="Berka R.M."/>
            <person name="Martinez A.T."/>
            <person name="Covert S.F."/>
            <person name="Blanchette R.A."/>
            <person name="Cullen D."/>
        </authorList>
    </citation>
    <scope>NUCLEOTIDE SEQUENCE [LARGE SCALE GENOMIC DNA]</scope>
    <source>
        <strain evidence="5 6">11061_1 CR5-6</strain>
    </source>
</reference>
<dbReference type="InterPro" id="IPR021622">
    <property type="entry name" value="Afadin/alpha-actinin-bd"/>
</dbReference>
<feature type="region of interest" description="Disordered" evidence="4">
    <location>
        <begin position="386"/>
        <end position="405"/>
    </location>
</feature>
<feature type="compositionally biased region" description="Acidic residues" evidence="4">
    <location>
        <begin position="836"/>
        <end position="847"/>
    </location>
</feature>
<dbReference type="OrthoDB" id="312015at2759"/>
<evidence type="ECO:0000256" key="1">
    <source>
        <dbReference type="ARBA" id="ARBA00009291"/>
    </source>
</evidence>
<dbReference type="Proteomes" id="UP000053257">
    <property type="component" value="Unassembled WGS sequence"/>
</dbReference>
<feature type="compositionally biased region" description="Low complexity" evidence="4">
    <location>
        <begin position="957"/>
        <end position="980"/>
    </location>
</feature>
<feature type="compositionally biased region" description="Acidic residues" evidence="4">
    <location>
        <begin position="868"/>
        <end position="888"/>
    </location>
</feature>
<accession>A0A0C3S835</accession>
<dbReference type="PANTHER" id="PTHR47057:SF1">
    <property type="entry name" value="AFADIN_ALPHA-ACTININ-BINDING PROTEIN"/>
    <property type="match status" value="1"/>
</dbReference>
<feature type="compositionally biased region" description="Basic and acidic residues" evidence="4">
    <location>
        <begin position="388"/>
        <end position="405"/>
    </location>
</feature>
<protein>
    <recommendedName>
        <fullName evidence="7">Afadin and alpha-actinin-binding-domain-containing protein</fullName>
    </recommendedName>
</protein>
<feature type="compositionally biased region" description="Low complexity" evidence="4">
    <location>
        <begin position="549"/>
        <end position="559"/>
    </location>
</feature>
<evidence type="ECO:0008006" key="7">
    <source>
        <dbReference type="Google" id="ProtNLM"/>
    </source>
</evidence>
<dbReference type="EMBL" id="KN840503">
    <property type="protein sequence ID" value="KIP07132.1"/>
    <property type="molecule type" value="Genomic_DNA"/>
</dbReference>
<dbReference type="HOGENOM" id="CLU_016779_0_0_1"/>
<feature type="compositionally biased region" description="Pro residues" evidence="4">
    <location>
        <begin position="478"/>
        <end position="487"/>
    </location>
</feature>
<name>A0A0C3S835_PHLG1</name>
<proteinExistence type="inferred from homology"/>
<feature type="compositionally biased region" description="Pro residues" evidence="4">
    <location>
        <begin position="768"/>
        <end position="777"/>
    </location>
</feature>
<feature type="compositionally biased region" description="Low complexity" evidence="4">
    <location>
        <begin position="220"/>
        <end position="230"/>
    </location>
</feature>
<feature type="region of interest" description="Disordered" evidence="4">
    <location>
        <begin position="17"/>
        <end position="41"/>
    </location>
</feature>
<evidence type="ECO:0000256" key="4">
    <source>
        <dbReference type="SAM" id="MobiDB-lite"/>
    </source>
</evidence>
<feature type="region of interest" description="Disordered" evidence="4">
    <location>
        <begin position="836"/>
        <end position="1035"/>
    </location>
</feature>
<dbReference type="AlphaFoldDB" id="A0A0C3S835"/>
<organism evidence="5 6">
    <name type="scientific">Phlebiopsis gigantea (strain 11061_1 CR5-6)</name>
    <name type="common">White-rot fungus</name>
    <name type="synonym">Peniophora gigantea</name>
    <dbReference type="NCBI Taxonomy" id="745531"/>
    <lineage>
        <taxon>Eukaryota</taxon>
        <taxon>Fungi</taxon>
        <taxon>Dikarya</taxon>
        <taxon>Basidiomycota</taxon>
        <taxon>Agaricomycotina</taxon>
        <taxon>Agaricomycetes</taxon>
        <taxon>Polyporales</taxon>
        <taxon>Phanerochaetaceae</taxon>
        <taxon>Phlebiopsis</taxon>
    </lineage>
</organism>
<evidence type="ECO:0000313" key="6">
    <source>
        <dbReference type="Proteomes" id="UP000053257"/>
    </source>
</evidence>
<gene>
    <name evidence="5" type="ORF">PHLGIDRAFT_127837</name>
</gene>
<feature type="compositionally biased region" description="Polar residues" evidence="4">
    <location>
        <begin position="725"/>
        <end position="736"/>
    </location>
</feature>
<evidence type="ECO:0000256" key="2">
    <source>
        <dbReference type="ARBA" id="ARBA00023054"/>
    </source>
</evidence>
<keyword evidence="6" id="KW-1185">Reference proteome</keyword>
<feature type="region of interest" description="Disordered" evidence="4">
    <location>
        <begin position="454"/>
        <end position="802"/>
    </location>
</feature>
<keyword evidence="2 3" id="KW-0175">Coiled coil</keyword>
<dbReference type="PANTHER" id="PTHR47057">
    <property type="entry name" value="AFADIN/ALPHA-ACTININ-BINDING"/>
    <property type="match status" value="1"/>
</dbReference>
<feature type="compositionally biased region" description="Low complexity" evidence="4">
    <location>
        <begin position="931"/>
        <end position="943"/>
    </location>
</feature>
<comment type="similarity">
    <text evidence="1">Belongs to the ADIP family.</text>
</comment>
<feature type="compositionally biased region" description="Low complexity" evidence="4">
    <location>
        <begin position="988"/>
        <end position="1000"/>
    </location>
</feature>
<feature type="compositionally biased region" description="Acidic residues" evidence="4">
    <location>
        <begin position="30"/>
        <end position="40"/>
    </location>
</feature>
<feature type="coiled-coil region" evidence="3">
    <location>
        <begin position="107"/>
        <end position="194"/>
    </location>
</feature>
<evidence type="ECO:0000313" key="5">
    <source>
        <dbReference type="EMBL" id="KIP07132.1"/>
    </source>
</evidence>
<feature type="region of interest" description="Disordered" evidence="4">
    <location>
        <begin position="215"/>
        <end position="237"/>
    </location>
</feature>
<evidence type="ECO:0000256" key="3">
    <source>
        <dbReference type="SAM" id="Coils"/>
    </source>
</evidence>